<keyword evidence="3 5" id="KW-0808">Transferase</keyword>
<keyword evidence="6" id="KW-1185">Reference proteome</keyword>
<dbReference type="PANTHER" id="PTHR43398">
    <property type="entry name" value="DOLICHOL-PHOSPHATE MANNOSYLTRANSFERASE SUBUNIT 1"/>
    <property type="match status" value="1"/>
</dbReference>
<dbReference type="PANTHER" id="PTHR43398:SF1">
    <property type="entry name" value="DOLICHOL-PHOSPHATE MANNOSYLTRANSFERASE SUBUNIT 1"/>
    <property type="match status" value="1"/>
</dbReference>
<proteinExistence type="inferred from homology"/>
<dbReference type="InterPro" id="IPR029044">
    <property type="entry name" value="Nucleotide-diphossugar_trans"/>
</dbReference>
<dbReference type="RefSeq" id="WP_231754184.1">
    <property type="nucleotide sequence ID" value="NZ_CP036271.1"/>
</dbReference>
<dbReference type="FunFam" id="3.90.550.10:FF:000122">
    <property type="entry name" value="Dolichol-phosphate mannosyltransferase subunit 1"/>
    <property type="match status" value="1"/>
</dbReference>
<dbReference type="GO" id="GO:0009247">
    <property type="term" value="P:glycolipid biosynthetic process"/>
    <property type="evidence" value="ECO:0007669"/>
    <property type="project" value="TreeGrafter"/>
</dbReference>
<dbReference type="KEGG" id="ccos:Pan44_00730"/>
<dbReference type="AlphaFoldDB" id="A0A517S7H8"/>
<evidence type="ECO:0000259" key="4">
    <source>
        <dbReference type="Pfam" id="PF00535"/>
    </source>
</evidence>
<evidence type="ECO:0000313" key="6">
    <source>
        <dbReference type="Proteomes" id="UP000315700"/>
    </source>
</evidence>
<organism evidence="5 6">
    <name type="scientific">Caulifigura coniformis</name>
    <dbReference type="NCBI Taxonomy" id="2527983"/>
    <lineage>
        <taxon>Bacteria</taxon>
        <taxon>Pseudomonadati</taxon>
        <taxon>Planctomycetota</taxon>
        <taxon>Planctomycetia</taxon>
        <taxon>Planctomycetales</taxon>
        <taxon>Planctomycetaceae</taxon>
        <taxon>Caulifigura</taxon>
    </lineage>
</organism>
<evidence type="ECO:0000256" key="2">
    <source>
        <dbReference type="ARBA" id="ARBA00022676"/>
    </source>
</evidence>
<feature type="domain" description="Glycosyltransferase 2-like" evidence="4">
    <location>
        <begin position="26"/>
        <end position="185"/>
    </location>
</feature>
<dbReference type="GO" id="GO:0004582">
    <property type="term" value="F:dolichyl-phosphate beta-D-mannosyltransferase activity"/>
    <property type="evidence" value="ECO:0007669"/>
    <property type="project" value="InterPro"/>
</dbReference>
<dbReference type="SUPFAM" id="SSF53448">
    <property type="entry name" value="Nucleotide-diphospho-sugar transferases"/>
    <property type="match status" value="1"/>
</dbReference>
<dbReference type="InParanoid" id="A0A517S7H8"/>
<dbReference type="Gene3D" id="3.90.550.10">
    <property type="entry name" value="Spore Coat Polysaccharide Biosynthesis Protein SpsA, Chain A"/>
    <property type="match status" value="1"/>
</dbReference>
<dbReference type="GO" id="GO:0047267">
    <property type="term" value="F:undecaprenyl-phosphate mannosyltransferase activity"/>
    <property type="evidence" value="ECO:0007669"/>
    <property type="project" value="UniProtKB-EC"/>
</dbReference>
<dbReference type="EMBL" id="CP036271">
    <property type="protein sequence ID" value="QDT52065.1"/>
    <property type="molecule type" value="Genomic_DNA"/>
</dbReference>
<gene>
    <name evidence="5" type="ORF">Pan44_00730</name>
</gene>
<dbReference type="EC" id="2.4.1.54" evidence="5"/>
<protein>
    <submittedName>
        <fullName evidence="5">Undecaprenyl-phosphate mannosyltransferase</fullName>
        <ecNumber evidence="5">2.4.1.54</ecNumber>
    </submittedName>
</protein>
<dbReference type="Proteomes" id="UP000315700">
    <property type="component" value="Chromosome"/>
</dbReference>
<dbReference type="GO" id="GO:0016020">
    <property type="term" value="C:membrane"/>
    <property type="evidence" value="ECO:0007669"/>
    <property type="project" value="GOC"/>
</dbReference>
<sequence length="258" mass="28770">MEGSSAEQAPRGHEQTGSPGRVVVSLCAYNEHDNLVELIPEIRRVVPAADIVVIDDNSPDGTGELVREFAARDPQIHLVSRAGKLGLGTATIEAFRFARDRGYDWLLNLDADCSHPPRFIPAILAATENADVVIGSRYVPGGKIPDWPFRRRLMSWGINALARTCLGLKTQDNSGAFRCYQMTLASQLVDARFLAKGYAFQEEVLYRLKRLGARFVEVPITFEERRFGRTKINLKEMFAALAVMFRLGLSRLVPRGPR</sequence>
<dbReference type="InterPro" id="IPR039528">
    <property type="entry name" value="DPM1-like"/>
</dbReference>
<accession>A0A517S7H8</accession>
<comment type="similarity">
    <text evidence="1">Belongs to the glycosyltransferase 2 family.</text>
</comment>
<evidence type="ECO:0000313" key="5">
    <source>
        <dbReference type="EMBL" id="QDT52065.1"/>
    </source>
</evidence>
<evidence type="ECO:0000256" key="1">
    <source>
        <dbReference type="ARBA" id="ARBA00006739"/>
    </source>
</evidence>
<evidence type="ECO:0000256" key="3">
    <source>
        <dbReference type="ARBA" id="ARBA00022679"/>
    </source>
</evidence>
<dbReference type="Pfam" id="PF00535">
    <property type="entry name" value="Glycos_transf_2"/>
    <property type="match status" value="1"/>
</dbReference>
<name>A0A517S7H8_9PLAN</name>
<dbReference type="InterPro" id="IPR001173">
    <property type="entry name" value="Glyco_trans_2-like"/>
</dbReference>
<reference evidence="5 6" key="1">
    <citation type="submission" date="2019-02" db="EMBL/GenBank/DDBJ databases">
        <title>Deep-cultivation of Planctomycetes and their phenomic and genomic characterization uncovers novel biology.</title>
        <authorList>
            <person name="Wiegand S."/>
            <person name="Jogler M."/>
            <person name="Boedeker C."/>
            <person name="Pinto D."/>
            <person name="Vollmers J."/>
            <person name="Rivas-Marin E."/>
            <person name="Kohn T."/>
            <person name="Peeters S.H."/>
            <person name="Heuer A."/>
            <person name="Rast P."/>
            <person name="Oberbeckmann S."/>
            <person name="Bunk B."/>
            <person name="Jeske O."/>
            <person name="Meyerdierks A."/>
            <person name="Storesund J.E."/>
            <person name="Kallscheuer N."/>
            <person name="Luecker S."/>
            <person name="Lage O.M."/>
            <person name="Pohl T."/>
            <person name="Merkel B.J."/>
            <person name="Hornburger P."/>
            <person name="Mueller R.-W."/>
            <person name="Bruemmer F."/>
            <person name="Labrenz M."/>
            <person name="Spormann A.M."/>
            <person name="Op den Camp H."/>
            <person name="Overmann J."/>
            <person name="Amann R."/>
            <person name="Jetten M.S.M."/>
            <person name="Mascher T."/>
            <person name="Medema M.H."/>
            <person name="Devos D.P."/>
            <person name="Kaster A.-K."/>
            <person name="Ovreas L."/>
            <person name="Rohde M."/>
            <person name="Galperin M.Y."/>
            <person name="Jogler C."/>
        </authorList>
    </citation>
    <scope>NUCLEOTIDE SEQUENCE [LARGE SCALE GENOMIC DNA]</scope>
    <source>
        <strain evidence="5 6">Pan44</strain>
    </source>
</reference>
<dbReference type="CDD" id="cd06442">
    <property type="entry name" value="DPM1_like"/>
    <property type="match status" value="1"/>
</dbReference>
<keyword evidence="2 5" id="KW-0328">Glycosyltransferase</keyword>